<dbReference type="Proteomes" id="UP000024900">
    <property type="component" value="Unassembled WGS sequence"/>
</dbReference>
<dbReference type="EMBL" id="ADOU02000004">
    <property type="protein sequence ID" value="KGJ68660.1"/>
    <property type="molecule type" value="Genomic_DNA"/>
</dbReference>
<gene>
    <name evidence="1" type="ORF">BJA5080_00440</name>
</gene>
<organism evidence="1 2">
    <name type="scientific">Bradyrhizobium diazoefficiens SEMIA 5080</name>
    <dbReference type="NCBI Taxonomy" id="754504"/>
    <lineage>
        <taxon>Bacteria</taxon>
        <taxon>Pseudomonadati</taxon>
        <taxon>Pseudomonadota</taxon>
        <taxon>Alphaproteobacteria</taxon>
        <taxon>Hyphomicrobiales</taxon>
        <taxon>Nitrobacteraceae</taxon>
        <taxon>Bradyrhizobium</taxon>
    </lineage>
</organism>
<accession>A0A837CHA8</accession>
<evidence type="ECO:0000313" key="2">
    <source>
        <dbReference type="Proteomes" id="UP000024900"/>
    </source>
</evidence>
<sequence>MRTTRSRGRLNQGLHAVQQQDARKNYIGLVNDTSEDKRLADSAARSQPRVMSYLVGRLAAALRRPGKAPPGRAIKS</sequence>
<dbReference type="AlphaFoldDB" id="A0A837CHA8"/>
<reference evidence="1 2" key="1">
    <citation type="journal article" date="2014" name="BMC Genomics">
        <title>Comparative genomics of Bradyrhizobium japonicum CPAC 15 and Bradyrhizobium diazoefficiens CPAC 7: elite model strains for understanding symbiotic performance with soybean.</title>
        <authorList>
            <person name="Siqueira A.F."/>
            <person name="Ormeno-Orrillo E."/>
            <person name="Souza R.C."/>
            <person name="Rodrigues E.P."/>
            <person name="Almeida L.G."/>
            <person name="Barcellos F.G."/>
            <person name="Batista J.S."/>
            <person name="Nakatami A.S."/>
            <person name="Martinez-Romero E."/>
            <person name="Vasconcelos A.T."/>
            <person name="Hungria M."/>
        </authorList>
    </citation>
    <scope>NUCLEOTIDE SEQUENCE [LARGE SCALE GENOMIC DNA]</scope>
    <source>
        <strain evidence="1 2">SEMIA 5080</strain>
    </source>
</reference>
<protein>
    <submittedName>
        <fullName evidence="1">Uncharacterized protein</fullName>
    </submittedName>
</protein>
<comment type="caution">
    <text evidence="1">The sequence shown here is derived from an EMBL/GenBank/DDBJ whole genome shotgun (WGS) entry which is preliminary data.</text>
</comment>
<proteinExistence type="predicted"/>
<name>A0A837CHA8_9BRAD</name>
<evidence type="ECO:0000313" key="1">
    <source>
        <dbReference type="EMBL" id="KGJ68660.1"/>
    </source>
</evidence>